<sequence length="180" mass="20018">MKSRNVLWTMLIVLCIAGAAYSIYWPKAVQLEAQGVKFRLGEGSGGEEHLVQVKLQGDVWRSWRGTREFVGTIEIEGETFEGKERLPKVRARFDGPSGRGFITYDYRDDTGPNLTTYGVMYVDPSFRQVAIGIFEETEGGGQGWSSGSGLMVTAPAENRQQGLDIANRLMRDGMEGEELE</sequence>
<accession>A0ABQ2L4X5</accession>
<protein>
    <submittedName>
        <fullName evidence="1">Uncharacterized protein</fullName>
    </submittedName>
</protein>
<reference evidence="2" key="1">
    <citation type="journal article" date="2019" name="Int. J. Syst. Evol. Microbiol.">
        <title>The Global Catalogue of Microorganisms (GCM) 10K type strain sequencing project: providing services to taxonomists for standard genome sequencing and annotation.</title>
        <authorList>
            <consortium name="The Broad Institute Genomics Platform"/>
            <consortium name="The Broad Institute Genome Sequencing Center for Infectious Disease"/>
            <person name="Wu L."/>
            <person name="Ma J."/>
        </authorList>
    </citation>
    <scope>NUCLEOTIDE SEQUENCE [LARGE SCALE GENOMIC DNA]</scope>
    <source>
        <strain evidence="2">CGMCC 1.6964</strain>
    </source>
</reference>
<comment type="caution">
    <text evidence="1">The sequence shown here is derived from an EMBL/GenBank/DDBJ whole genome shotgun (WGS) entry which is preliminary data.</text>
</comment>
<dbReference type="Proteomes" id="UP000606653">
    <property type="component" value="Unassembled WGS sequence"/>
</dbReference>
<evidence type="ECO:0000313" key="1">
    <source>
        <dbReference type="EMBL" id="GGO03655.1"/>
    </source>
</evidence>
<name>A0ABQ2L4X5_9BACL</name>
<dbReference type="RefSeq" id="WP_018976560.1">
    <property type="nucleotide sequence ID" value="NZ_BMLN01000008.1"/>
</dbReference>
<proteinExistence type="predicted"/>
<keyword evidence="2" id="KW-1185">Reference proteome</keyword>
<evidence type="ECO:0000313" key="2">
    <source>
        <dbReference type="Proteomes" id="UP000606653"/>
    </source>
</evidence>
<organism evidence="1 2">
    <name type="scientific">Saccharibacillus kuerlensis</name>
    <dbReference type="NCBI Taxonomy" id="459527"/>
    <lineage>
        <taxon>Bacteria</taxon>
        <taxon>Bacillati</taxon>
        <taxon>Bacillota</taxon>
        <taxon>Bacilli</taxon>
        <taxon>Bacillales</taxon>
        <taxon>Paenibacillaceae</taxon>
        <taxon>Saccharibacillus</taxon>
    </lineage>
</organism>
<dbReference type="EMBL" id="BMLN01000008">
    <property type="protein sequence ID" value="GGO03655.1"/>
    <property type="molecule type" value="Genomic_DNA"/>
</dbReference>
<gene>
    <name evidence="1" type="ORF">GCM10010969_28020</name>
</gene>